<organism evidence="10 11">
    <name type="scientific">Diaphorina citri</name>
    <name type="common">Asian citrus psyllid</name>
    <dbReference type="NCBI Taxonomy" id="121845"/>
    <lineage>
        <taxon>Eukaryota</taxon>
        <taxon>Metazoa</taxon>
        <taxon>Ecdysozoa</taxon>
        <taxon>Arthropoda</taxon>
        <taxon>Hexapoda</taxon>
        <taxon>Insecta</taxon>
        <taxon>Pterygota</taxon>
        <taxon>Neoptera</taxon>
        <taxon>Paraneoptera</taxon>
        <taxon>Hemiptera</taxon>
        <taxon>Sternorrhyncha</taxon>
        <taxon>Psylloidea</taxon>
        <taxon>Psyllidae</taxon>
        <taxon>Diaphorininae</taxon>
        <taxon>Diaphorina</taxon>
    </lineage>
</organism>
<reference evidence="11 12" key="1">
    <citation type="submission" date="2025-04" db="UniProtKB">
        <authorList>
            <consortium name="RefSeq"/>
        </authorList>
    </citation>
    <scope>IDENTIFICATION</scope>
</reference>
<evidence type="ECO:0000256" key="3">
    <source>
        <dbReference type="ARBA" id="ARBA00022723"/>
    </source>
</evidence>
<evidence type="ECO:0000313" key="12">
    <source>
        <dbReference type="RefSeq" id="XP_026676804.1"/>
    </source>
</evidence>
<dbReference type="RefSeq" id="XP_008468313.1">
    <property type="nucleotide sequence ID" value="XM_008470091.3"/>
</dbReference>
<keyword evidence="3" id="KW-0479">Metal-binding</keyword>
<dbReference type="OMA" id="PRRKLFD"/>
<name>A0A1S3CUY4_DIACI</name>
<evidence type="ECO:0000256" key="6">
    <source>
        <dbReference type="ARBA" id="ARBA00022842"/>
    </source>
</evidence>
<dbReference type="InterPro" id="IPR012337">
    <property type="entry name" value="RNaseH-like_sf"/>
</dbReference>
<dbReference type="GO" id="GO:0006308">
    <property type="term" value="P:DNA catabolic process"/>
    <property type="evidence" value="ECO:0007669"/>
    <property type="project" value="TreeGrafter"/>
</dbReference>
<dbReference type="PANTHER" id="PTHR13058">
    <property type="entry name" value="THREE PRIME REPAIR EXONUCLEASE 1, 2"/>
    <property type="match status" value="1"/>
</dbReference>
<comment type="cofactor">
    <cofactor evidence="1">
        <name>Mg(2+)</name>
        <dbReference type="ChEBI" id="CHEBI:18420"/>
    </cofactor>
</comment>
<dbReference type="RefSeq" id="XP_026676804.1">
    <property type="nucleotide sequence ID" value="XM_026821003.1"/>
</dbReference>
<dbReference type="PaxDb" id="121845-A0A1S3CUY4"/>
<dbReference type="SUPFAM" id="SSF53098">
    <property type="entry name" value="Ribonuclease H-like"/>
    <property type="match status" value="1"/>
</dbReference>
<protein>
    <submittedName>
        <fullName evidence="11 12">Exonuclease DPD1, chloroplastic/mitochondrial</fullName>
    </submittedName>
</protein>
<dbReference type="SMART" id="SM00479">
    <property type="entry name" value="EXOIII"/>
    <property type="match status" value="1"/>
</dbReference>
<dbReference type="GO" id="GO:0003676">
    <property type="term" value="F:nucleic acid binding"/>
    <property type="evidence" value="ECO:0007669"/>
    <property type="project" value="InterPro"/>
</dbReference>
<dbReference type="PANTHER" id="PTHR13058:SF19">
    <property type="entry name" value="LD40940P"/>
    <property type="match status" value="1"/>
</dbReference>
<evidence type="ECO:0000313" key="11">
    <source>
        <dbReference type="RefSeq" id="XP_008468313.1"/>
    </source>
</evidence>
<evidence type="ECO:0000259" key="9">
    <source>
        <dbReference type="SMART" id="SM00479"/>
    </source>
</evidence>
<dbReference type="InterPro" id="IPR013520">
    <property type="entry name" value="Ribonucl_H"/>
</dbReference>
<dbReference type="InterPro" id="IPR036397">
    <property type="entry name" value="RNaseH_sf"/>
</dbReference>
<evidence type="ECO:0000313" key="10">
    <source>
        <dbReference type="Proteomes" id="UP000079169"/>
    </source>
</evidence>
<evidence type="ECO:0000256" key="2">
    <source>
        <dbReference type="ARBA" id="ARBA00022722"/>
    </source>
</evidence>
<sequence>MSQEYDISSPTIRSFVFLDLETTGLLQREGKNCRIVELCLVAVLREHFLDQCEPFPRVLNKMSLCFNPCRFMDATAMSIHGLSNTLLQDLPPLSPDDYVLISTFLNKLPSPVCLVAHNGTHFDFPLLRSELQRIGKQLPETLLCVDTLPGFRSQLKIFLEAREFLSELQNLEQYDALLNDGNDELLFLAAERLETLHNTDLDVTSIRTASHTEDELNGRPTTPRQSKQSGSLYWRQQANNTTPSKRRVTKYYSYKLEEIYKILFNETPVSHRAENDVINLMKCVHMIGVPFIDWMDKNCFEFHKVRLYC</sequence>
<dbReference type="Gene3D" id="3.30.420.10">
    <property type="entry name" value="Ribonuclease H-like superfamily/Ribonuclease H"/>
    <property type="match status" value="1"/>
</dbReference>
<dbReference type="InterPro" id="IPR040393">
    <property type="entry name" value="TREX1/2"/>
</dbReference>
<keyword evidence="10" id="KW-1185">Reference proteome</keyword>
<dbReference type="Pfam" id="PF00929">
    <property type="entry name" value="RNase_T"/>
    <property type="match status" value="1"/>
</dbReference>
<dbReference type="GO" id="GO:0046872">
    <property type="term" value="F:metal ion binding"/>
    <property type="evidence" value="ECO:0007669"/>
    <property type="project" value="UniProtKB-KW"/>
</dbReference>
<comment type="similarity">
    <text evidence="7">Belongs to the exonuclease superfamily. TREX family.</text>
</comment>
<evidence type="ECO:0000256" key="5">
    <source>
        <dbReference type="ARBA" id="ARBA00022839"/>
    </source>
</evidence>
<evidence type="ECO:0000256" key="4">
    <source>
        <dbReference type="ARBA" id="ARBA00022801"/>
    </source>
</evidence>
<evidence type="ECO:0000256" key="8">
    <source>
        <dbReference type="SAM" id="MobiDB-lite"/>
    </source>
</evidence>
<gene>
    <name evidence="11 12" type="primary">LOC103505734</name>
</gene>
<dbReference type="GeneID" id="103505734"/>
<proteinExistence type="inferred from homology"/>
<dbReference type="Proteomes" id="UP000079169">
    <property type="component" value="Unplaced"/>
</dbReference>
<keyword evidence="4" id="KW-0378">Hydrolase</keyword>
<keyword evidence="2" id="KW-0540">Nuclease</keyword>
<feature type="region of interest" description="Disordered" evidence="8">
    <location>
        <begin position="209"/>
        <end position="241"/>
    </location>
</feature>
<feature type="domain" description="Exonuclease" evidence="9">
    <location>
        <begin position="14"/>
        <end position="293"/>
    </location>
</feature>
<keyword evidence="5 11" id="KW-0269">Exonuclease</keyword>
<evidence type="ECO:0000256" key="7">
    <source>
        <dbReference type="ARBA" id="ARBA00025769"/>
    </source>
</evidence>
<keyword evidence="6" id="KW-0460">Magnesium</keyword>
<dbReference type="KEGG" id="dci:103505734"/>
<dbReference type="AlphaFoldDB" id="A0A1S3CUY4"/>
<feature type="compositionally biased region" description="Polar residues" evidence="8">
    <location>
        <begin position="219"/>
        <end position="241"/>
    </location>
</feature>
<dbReference type="STRING" id="121845.A0A1S3CUY4"/>
<accession>A0A1S3CUY4</accession>
<evidence type="ECO:0000256" key="1">
    <source>
        <dbReference type="ARBA" id="ARBA00001946"/>
    </source>
</evidence>
<dbReference type="GO" id="GO:0005737">
    <property type="term" value="C:cytoplasm"/>
    <property type="evidence" value="ECO:0007669"/>
    <property type="project" value="TreeGrafter"/>
</dbReference>
<dbReference type="GO" id="GO:0008296">
    <property type="term" value="F:3'-5'-DNA exonuclease activity"/>
    <property type="evidence" value="ECO:0007669"/>
    <property type="project" value="TreeGrafter"/>
</dbReference>